<organism evidence="2 3">
    <name type="scientific">Actinoplanes derwentensis</name>
    <dbReference type="NCBI Taxonomy" id="113562"/>
    <lineage>
        <taxon>Bacteria</taxon>
        <taxon>Bacillati</taxon>
        <taxon>Actinomycetota</taxon>
        <taxon>Actinomycetes</taxon>
        <taxon>Micromonosporales</taxon>
        <taxon>Micromonosporaceae</taxon>
        <taxon>Actinoplanes</taxon>
    </lineage>
</organism>
<sequence length="352" mass="37835">MDLLTGTTALAMITALIVGVLLWVIARDPVRAFLRPIGPVVAVLAVVLYGVAALLMAAPVDLLIGEPSAADVWVTLLGAPAVALLMGSRFRPRRTSATLTRALLLLAGCSGARYLAHLAGFPVDGFWTAAAISFAGLALVVTAFEFLRRPGVTHLVVRAFVVLSLAGLVAAWAQTNRVPLYANPRTASPETLWVMLLVEPLGALAAILLLIAALRHFAPGTLPRADSARTPAAGEIWNAFVTYEDDSSEGKDRPVLVLSGGHSGQATILRITSQDKTRFPDYLPLPHSRCRPVLTKDSWLNLKPVPLAADAFRSYRGRSPAWLTTELAKHDLLPPTTPSRLRSWLFPTRVRS</sequence>
<feature type="transmembrane region" description="Helical" evidence="1">
    <location>
        <begin position="193"/>
        <end position="214"/>
    </location>
</feature>
<dbReference type="Gene3D" id="2.30.30.110">
    <property type="match status" value="1"/>
</dbReference>
<dbReference type="AlphaFoldDB" id="A0A1H2C9K7"/>
<feature type="transmembrane region" description="Helical" evidence="1">
    <location>
        <begin position="6"/>
        <end position="25"/>
    </location>
</feature>
<evidence type="ECO:0000313" key="3">
    <source>
        <dbReference type="Proteomes" id="UP000198688"/>
    </source>
</evidence>
<evidence type="ECO:0000313" key="2">
    <source>
        <dbReference type="EMBL" id="SDT66746.1"/>
    </source>
</evidence>
<keyword evidence="1" id="KW-0812">Transmembrane</keyword>
<proteinExistence type="predicted"/>
<feature type="transmembrane region" description="Helical" evidence="1">
    <location>
        <begin position="37"/>
        <end position="60"/>
    </location>
</feature>
<keyword evidence="1" id="KW-1133">Transmembrane helix</keyword>
<name>A0A1H2C9K7_9ACTN</name>
<dbReference type="SUPFAM" id="SSF50118">
    <property type="entry name" value="Cell growth inhibitor/plasmid maintenance toxic component"/>
    <property type="match status" value="1"/>
</dbReference>
<dbReference type="Proteomes" id="UP000198688">
    <property type="component" value="Chromosome I"/>
</dbReference>
<feature type="transmembrane region" description="Helical" evidence="1">
    <location>
        <begin position="72"/>
        <end position="90"/>
    </location>
</feature>
<keyword evidence="3" id="KW-1185">Reference proteome</keyword>
<keyword evidence="1" id="KW-0472">Membrane</keyword>
<dbReference type="EMBL" id="LT629758">
    <property type="protein sequence ID" value="SDT66746.1"/>
    <property type="molecule type" value="Genomic_DNA"/>
</dbReference>
<protein>
    <recommendedName>
        <fullName evidence="4">PemK-like, MazF-like toxin of type II toxin-antitoxin system</fullName>
    </recommendedName>
</protein>
<reference evidence="2 3" key="1">
    <citation type="submission" date="2016-10" db="EMBL/GenBank/DDBJ databases">
        <authorList>
            <person name="de Groot N.N."/>
        </authorList>
    </citation>
    <scope>NUCLEOTIDE SEQUENCE [LARGE SCALE GENOMIC DNA]</scope>
    <source>
        <strain evidence="2 3">DSM 43941</strain>
    </source>
</reference>
<feature type="transmembrane region" description="Helical" evidence="1">
    <location>
        <begin position="102"/>
        <end position="120"/>
    </location>
</feature>
<gene>
    <name evidence="2" type="ORF">SAMN04489716_5383</name>
</gene>
<evidence type="ECO:0008006" key="4">
    <source>
        <dbReference type="Google" id="ProtNLM"/>
    </source>
</evidence>
<accession>A0A1H2C9K7</accession>
<evidence type="ECO:0000256" key="1">
    <source>
        <dbReference type="SAM" id="Phobius"/>
    </source>
</evidence>
<dbReference type="RefSeq" id="WP_092547176.1">
    <property type="nucleotide sequence ID" value="NZ_BOMJ01000034.1"/>
</dbReference>
<dbReference type="OrthoDB" id="3295034at2"/>
<feature type="transmembrane region" description="Helical" evidence="1">
    <location>
        <begin position="126"/>
        <end position="148"/>
    </location>
</feature>
<dbReference type="InterPro" id="IPR011067">
    <property type="entry name" value="Plasmid_toxin/cell-grow_inhib"/>
</dbReference>
<feature type="transmembrane region" description="Helical" evidence="1">
    <location>
        <begin position="155"/>
        <end position="173"/>
    </location>
</feature>